<dbReference type="InterPro" id="IPR036047">
    <property type="entry name" value="F-box-like_dom_sf"/>
</dbReference>
<protein>
    <recommendedName>
        <fullName evidence="2">F-box domain-containing protein</fullName>
    </recommendedName>
</protein>
<accession>A0A8H7VTX6</accession>
<dbReference type="InterPro" id="IPR001810">
    <property type="entry name" value="F-box_dom"/>
</dbReference>
<evidence type="ECO:0000259" key="2">
    <source>
        <dbReference type="PROSITE" id="PS50181"/>
    </source>
</evidence>
<reference evidence="3 4" key="1">
    <citation type="submission" date="2020-12" db="EMBL/GenBank/DDBJ databases">
        <title>Metabolic potential, ecology and presence of endohyphal bacteria is reflected in genomic diversity of Mucoromycotina.</title>
        <authorList>
            <person name="Muszewska A."/>
            <person name="Okrasinska A."/>
            <person name="Steczkiewicz K."/>
            <person name="Drgas O."/>
            <person name="Orlowska M."/>
            <person name="Perlinska-Lenart U."/>
            <person name="Aleksandrzak-Piekarczyk T."/>
            <person name="Szatraj K."/>
            <person name="Zielenkiewicz U."/>
            <person name="Pilsyk S."/>
            <person name="Malc E."/>
            <person name="Mieczkowski P."/>
            <person name="Kruszewska J.S."/>
            <person name="Biernat P."/>
            <person name="Pawlowska J."/>
        </authorList>
    </citation>
    <scope>NUCLEOTIDE SEQUENCE [LARGE SCALE GENOMIC DNA]</scope>
    <source>
        <strain evidence="3 4">CBS 142.35</strain>
    </source>
</reference>
<comment type="caution">
    <text evidence="3">The sequence shown here is derived from an EMBL/GenBank/DDBJ whole genome shotgun (WGS) entry which is preliminary data.</text>
</comment>
<feature type="region of interest" description="Disordered" evidence="1">
    <location>
        <begin position="86"/>
        <end position="105"/>
    </location>
</feature>
<dbReference type="Gene3D" id="1.20.1280.50">
    <property type="match status" value="1"/>
</dbReference>
<dbReference type="EMBL" id="JAEPRB010000012">
    <property type="protein sequence ID" value="KAG2226944.1"/>
    <property type="molecule type" value="Genomic_DNA"/>
</dbReference>
<keyword evidence="4" id="KW-1185">Reference proteome</keyword>
<organism evidence="3 4">
    <name type="scientific">Circinella minor</name>
    <dbReference type="NCBI Taxonomy" id="1195481"/>
    <lineage>
        <taxon>Eukaryota</taxon>
        <taxon>Fungi</taxon>
        <taxon>Fungi incertae sedis</taxon>
        <taxon>Mucoromycota</taxon>
        <taxon>Mucoromycotina</taxon>
        <taxon>Mucoromycetes</taxon>
        <taxon>Mucorales</taxon>
        <taxon>Lichtheimiaceae</taxon>
        <taxon>Circinella</taxon>
    </lineage>
</organism>
<gene>
    <name evidence="3" type="ORF">INT45_010223</name>
</gene>
<evidence type="ECO:0000256" key="1">
    <source>
        <dbReference type="SAM" id="MobiDB-lite"/>
    </source>
</evidence>
<evidence type="ECO:0000313" key="4">
    <source>
        <dbReference type="Proteomes" id="UP000646827"/>
    </source>
</evidence>
<feature type="domain" description="F-box" evidence="2">
    <location>
        <begin position="113"/>
        <end position="160"/>
    </location>
</feature>
<evidence type="ECO:0000313" key="3">
    <source>
        <dbReference type="EMBL" id="KAG2226944.1"/>
    </source>
</evidence>
<proteinExistence type="predicted"/>
<name>A0A8H7VTX6_9FUNG</name>
<dbReference type="PROSITE" id="PS50181">
    <property type="entry name" value="FBOX"/>
    <property type="match status" value="1"/>
</dbReference>
<dbReference type="Proteomes" id="UP000646827">
    <property type="component" value="Unassembled WGS sequence"/>
</dbReference>
<dbReference type="SUPFAM" id="SSF81383">
    <property type="entry name" value="F-box domain"/>
    <property type="match status" value="1"/>
</dbReference>
<dbReference type="OrthoDB" id="2218971at2759"/>
<dbReference type="AlphaFoldDB" id="A0A8H7VTX6"/>
<sequence>MLESIINPPSHQDKMQLISFRSRPRTSLPSCSLDWFIRGSDVCFAQGDYAKAVAWLQRGCERMGWPIHEAMQESILKRKRLAQEKLARTSKGQHDGREQQPYDHKNQSMSKRIDFVKILPYDIISHIFQMMPFDCIVRCTWVSKRWHGYLIKSLHLWQNLDFSFNDMPVEPDSLRLYLSRLDGAPLKRIKIHHECVDGDALLTTLLEHKNLRLQELGKDQNGEDEV</sequence>
<dbReference type="Pfam" id="PF12937">
    <property type="entry name" value="F-box-like"/>
    <property type="match status" value="1"/>
</dbReference>